<feature type="region of interest" description="Disordered" evidence="10">
    <location>
        <begin position="878"/>
        <end position="956"/>
    </location>
</feature>
<evidence type="ECO:0000256" key="9">
    <source>
        <dbReference type="PROSITE-ProRule" id="PRU00103"/>
    </source>
</evidence>
<dbReference type="Gene3D" id="1.25.10.10">
    <property type="entry name" value="Leucine-rich Repeat Variant"/>
    <property type="match status" value="3"/>
</dbReference>
<dbReference type="OrthoDB" id="205662at2759"/>
<evidence type="ECO:0000259" key="11">
    <source>
        <dbReference type="SMART" id="SM01349"/>
    </source>
</evidence>
<dbReference type="InterPro" id="IPR024395">
    <property type="entry name" value="CLASP_N_dom"/>
</dbReference>
<dbReference type="InterPro" id="IPR021133">
    <property type="entry name" value="HEAT_type_2"/>
</dbReference>
<dbReference type="FunFam" id="1.25.10.10:FF:000063">
    <property type="entry name" value="Putative cytoskeleton-associated protein 5"/>
    <property type="match status" value="1"/>
</dbReference>
<dbReference type="EMBL" id="NCKU01000037">
    <property type="protein sequence ID" value="RWS17773.1"/>
    <property type="molecule type" value="Genomic_DNA"/>
</dbReference>
<keyword evidence="2" id="KW-0963">Cytoplasm</keyword>
<sequence>MAEKEEEIDFTKLSIEERIQHKNWKARVSGYEALLNVFNAEVDEKSTEFSKYLPILKKAPFDTNVTAQEKGLAVIYSLVENAHPSISGKIASDVINGCLVKGQLSRSKTKELVCDIVLMYIEVEKCDIVAEEMLKTLENKTPKVVAGTIALFREAVKQFGPKWFKIGPLLKAIPSLFENKDKNIREEAKQLTIEIYRWLKDGLKPQLQNLKPVQLTELEGEFAKVKDEKPAPTRYLRSQQARVTETVAEVEGGDSVDAPQQTEEIDPYELLEPVEILSKLPGNFFEQTEEKKWQDRKAALESLQQLMATAPKLVPGDYGDIVKTLKKMVGKDTNVVVVAIAAKCLAELASKLRKNFSPFAHSCVVVILEKFKEKKQSVVSPLREAIDAIMQPLSIETIQDDLVAALDNKNPQIKSETAQFITRYTASSNPSYISNKKVLKALITALVKTLNDMDGGVRDASAEAIGTIMKVVSEKMLTPLLQEVDSIKMAKVKEYCEKAQVKYVAPVKPAPLPSKPKSIRGGQPPPKQLSASQLSLNKHPSNEDLTKDEKPIAKKATKPTKAATKAENKSGGMRKGSATISAPSNLTSLKSKTKVVPAQPTKSETKSSEMNTNAPIISVNNLKEQRLSDEKALRVLKWNFTSPKEEFYIQLKEQMQAANWNDNLINNCFRNDFKCHLKAIESLNEFLNQGNQEATICNSDLILKWFALRFFDTNPSVILKAFDYIILLFKAYKNNSQQLPESEAQSFIPYLIQKTGDPKNVFRQKVHDILEELKNIYPPNKLFIFVMQGLASKNARQRATCLDELGFLISSYGMSICQPSPSVAVKEIGKQIGDKDSAVRNSALNCIVQVYYIEGEKVFKLIGNLSDKDMGMLEERIKRAGKNKPPPPKPVPSATTPPKEVASTKVEPKKRTPSPEIDDCEEDPASNNNNQNCFEKEVSSTEKSKQSPRTPSMEDINLVATRRPLTGKGTFTRQRPKSTAILTSDGQDFEQSFKREKYIESPTFATSYLRTSPLRRDRDTAEELLNMPDVQLPRRKCLSSSSLPGIENERADRAVNSVMAQLTSHEIHVVIEALVQIREVIQRPDRAEEFLSSKIDQLLILCNIQYRLILQKHMEDETIPKAKVIDLYKVVTSVIDSIFKNKSLGKKASRDVLKDLITIIISILLDQRVTELSEGPNIIRTVNMLATCIITSSDSTNMLSALIKLLHECIAGSGNYTSKFNEMVMKCIWKMTRLIDSFMNELNIDRILYDVHVFFEAFPPDFWKVNHRSDTPLRTIKTVVFILVKNKKEAIFNNLTMISHIERTEIYSYIQRALKQVTKEVETEVSQPKSTETSPVSKLTKHEHQYLSKIIQKLGTPNTQEGLFELYEFCESHPSFQLESYLQRSTSEFFYSFVINGLEQIRADREKLRQANALKINNVNQLTLTALDNSLTPRLPSRRAPPNVSPNFLQNLTTDYDSRNEVNIPDFPSPDKMTVDHVKDWYVAGMTLAGVDRNTIDGRIEKLLNPQNDYGYTGDPDKDLQTATVMANNFIEEMRKFKEFLRK</sequence>
<name>A0A3S3PRG3_9ACAR</name>
<evidence type="ECO:0000256" key="4">
    <source>
        <dbReference type="ARBA" id="ARBA00022737"/>
    </source>
</evidence>
<feature type="region of interest" description="Disordered" evidence="10">
    <location>
        <begin position="508"/>
        <end position="609"/>
    </location>
</feature>
<dbReference type="GO" id="GO:0051231">
    <property type="term" value="P:spindle elongation"/>
    <property type="evidence" value="ECO:0007669"/>
    <property type="project" value="UniProtKB-ARBA"/>
</dbReference>
<evidence type="ECO:0000256" key="10">
    <source>
        <dbReference type="SAM" id="MobiDB-lite"/>
    </source>
</evidence>
<keyword evidence="7" id="KW-0131">Cell cycle</keyword>
<evidence type="ECO:0000256" key="3">
    <source>
        <dbReference type="ARBA" id="ARBA00022618"/>
    </source>
</evidence>
<evidence type="ECO:0000256" key="2">
    <source>
        <dbReference type="ARBA" id="ARBA00022490"/>
    </source>
</evidence>
<feature type="domain" description="TOG" evidence="11">
    <location>
        <begin position="646"/>
        <end position="886"/>
    </location>
</feature>
<feature type="compositionally biased region" description="Basic and acidic residues" evidence="10">
    <location>
        <begin position="540"/>
        <end position="552"/>
    </location>
</feature>
<dbReference type="FunFam" id="1.25.10.10:FF:000050">
    <property type="entry name" value="Cytoskeleton-associated protein 5 isoform X1"/>
    <property type="match status" value="1"/>
</dbReference>
<dbReference type="GO" id="GO:0005874">
    <property type="term" value="C:microtubule"/>
    <property type="evidence" value="ECO:0007669"/>
    <property type="project" value="UniProtKB-ARBA"/>
</dbReference>
<feature type="repeat" description="HEAT" evidence="9">
    <location>
        <begin position="442"/>
        <end position="480"/>
    </location>
</feature>
<dbReference type="Proteomes" id="UP000285301">
    <property type="component" value="Unassembled WGS sequence"/>
</dbReference>
<evidence type="ECO:0000256" key="1">
    <source>
        <dbReference type="ARBA" id="ARBA00004300"/>
    </source>
</evidence>
<evidence type="ECO:0000256" key="5">
    <source>
        <dbReference type="ARBA" id="ARBA00022776"/>
    </source>
</evidence>
<dbReference type="InterPro" id="IPR016024">
    <property type="entry name" value="ARM-type_fold"/>
</dbReference>
<dbReference type="Pfam" id="PF21041">
    <property type="entry name" value="XMAP215_CLASP_TOG"/>
    <property type="match status" value="2"/>
</dbReference>
<feature type="compositionally biased region" description="Polar residues" evidence="10">
    <location>
        <begin position="529"/>
        <end position="539"/>
    </location>
</feature>
<keyword evidence="4" id="KW-0677">Repeat</keyword>
<comment type="caution">
    <text evidence="12">The sequence shown here is derived from an EMBL/GenBank/DDBJ whole genome shotgun (WGS) entry which is preliminary data.</text>
</comment>
<dbReference type="SUPFAM" id="SSF48371">
    <property type="entry name" value="ARM repeat"/>
    <property type="match status" value="1"/>
</dbReference>
<dbReference type="GO" id="GO:0046785">
    <property type="term" value="P:microtubule polymerization"/>
    <property type="evidence" value="ECO:0007669"/>
    <property type="project" value="InterPro"/>
</dbReference>
<feature type="compositionally biased region" description="Basic and acidic residues" evidence="10">
    <location>
        <begin position="934"/>
        <end position="945"/>
    </location>
</feature>
<dbReference type="GO" id="GO:0005813">
    <property type="term" value="C:centrosome"/>
    <property type="evidence" value="ECO:0007669"/>
    <property type="project" value="UniProtKB-SubCell"/>
</dbReference>
<evidence type="ECO:0000313" key="13">
    <source>
        <dbReference type="Proteomes" id="UP000285301"/>
    </source>
</evidence>
<dbReference type="Pfam" id="PF12348">
    <property type="entry name" value="CLASP_N"/>
    <property type="match status" value="1"/>
</dbReference>
<dbReference type="SMART" id="SM01349">
    <property type="entry name" value="TOG"/>
    <property type="match status" value="3"/>
</dbReference>
<dbReference type="PROSITE" id="PS50077">
    <property type="entry name" value="HEAT_REPEAT"/>
    <property type="match status" value="1"/>
</dbReference>
<keyword evidence="6" id="KW-0206">Cytoskeleton</keyword>
<evidence type="ECO:0000256" key="8">
    <source>
        <dbReference type="ARBA" id="ARBA00025722"/>
    </source>
</evidence>
<evidence type="ECO:0000256" key="6">
    <source>
        <dbReference type="ARBA" id="ARBA00023212"/>
    </source>
</evidence>
<feature type="domain" description="TOG" evidence="11">
    <location>
        <begin position="269"/>
        <end position="505"/>
    </location>
</feature>
<keyword evidence="5" id="KW-0498">Mitosis</keyword>
<comment type="subcellular location">
    <subcellularLocation>
        <location evidence="1">Cytoplasm</location>
        <location evidence="1">Cytoskeleton</location>
        <location evidence="1">Microtubule organizing center</location>
        <location evidence="1">Centrosome</location>
    </subcellularLocation>
</comment>
<accession>A0A3S3PRG3</accession>
<protein>
    <submittedName>
        <fullName evidence="12">Cytoskeleton-associated protein 5-like protein</fullName>
    </submittedName>
</protein>
<feature type="compositionally biased region" description="Polar residues" evidence="10">
    <location>
        <begin position="578"/>
        <end position="590"/>
    </location>
</feature>
<dbReference type="GO" id="GO:0030951">
    <property type="term" value="P:establishment or maintenance of microtubule cytoskeleton polarity"/>
    <property type="evidence" value="ECO:0007669"/>
    <property type="project" value="InterPro"/>
</dbReference>
<organism evidence="12 13">
    <name type="scientific">Dinothrombium tinctorium</name>
    <dbReference type="NCBI Taxonomy" id="1965070"/>
    <lineage>
        <taxon>Eukaryota</taxon>
        <taxon>Metazoa</taxon>
        <taxon>Ecdysozoa</taxon>
        <taxon>Arthropoda</taxon>
        <taxon>Chelicerata</taxon>
        <taxon>Arachnida</taxon>
        <taxon>Acari</taxon>
        <taxon>Acariformes</taxon>
        <taxon>Trombidiformes</taxon>
        <taxon>Prostigmata</taxon>
        <taxon>Anystina</taxon>
        <taxon>Parasitengona</taxon>
        <taxon>Trombidioidea</taxon>
        <taxon>Trombidiidae</taxon>
        <taxon>Dinothrombium</taxon>
    </lineage>
</organism>
<proteinExistence type="inferred from homology"/>
<dbReference type="InterPro" id="IPR034085">
    <property type="entry name" value="TOG"/>
</dbReference>
<evidence type="ECO:0000256" key="7">
    <source>
        <dbReference type="ARBA" id="ARBA00023306"/>
    </source>
</evidence>
<dbReference type="InterPro" id="IPR011989">
    <property type="entry name" value="ARM-like"/>
</dbReference>
<dbReference type="GO" id="GO:0051010">
    <property type="term" value="F:microtubule plus-end binding"/>
    <property type="evidence" value="ECO:0007669"/>
    <property type="project" value="InterPro"/>
</dbReference>
<dbReference type="InterPro" id="IPR045110">
    <property type="entry name" value="XMAP215"/>
</dbReference>
<feature type="domain" description="TOG" evidence="11">
    <location>
        <begin position="1"/>
        <end position="231"/>
    </location>
</feature>
<gene>
    <name evidence="12" type="ORF">B4U79_06094</name>
</gene>
<evidence type="ECO:0000313" key="12">
    <source>
        <dbReference type="EMBL" id="RWS17773.1"/>
    </source>
</evidence>
<dbReference type="InterPro" id="IPR048491">
    <property type="entry name" value="XMAP215_CLASP_TOG"/>
</dbReference>
<dbReference type="GO" id="GO:0051301">
    <property type="term" value="P:cell division"/>
    <property type="evidence" value="ECO:0007669"/>
    <property type="project" value="UniProtKB-KW"/>
</dbReference>
<dbReference type="GO" id="GO:0061863">
    <property type="term" value="F:microtubule plus end polymerase"/>
    <property type="evidence" value="ECO:0007669"/>
    <property type="project" value="InterPro"/>
</dbReference>
<dbReference type="FunFam" id="1.25.10.10:FF:000019">
    <property type="entry name" value="Cytoskeleton-associated protein 5"/>
    <property type="match status" value="1"/>
</dbReference>
<dbReference type="PANTHER" id="PTHR12609">
    <property type="entry name" value="MICROTUBULE ASSOCIATED PROTEIN XMAP215"/>
    <property type="match status" value="1"/>
</dbReference>
<keyword evidence="13" id="KW-1185">Reference proteome</keyword>
<reference evidence="12 13" key="1">
    <citation type="journal article" date="2018" name="Gigascience">
        <title>Genomes of trombidid mites reveal novel predicted allergens and laterally-transferred genes associated with secondary metabolism.</title>
        <authorList>
            <person name="Dong X."/>
            <person name="Chaisiri K."/>
            <person name="Xia D."/>
            <person name="Armstrong S.D."/>
            <person name="Fang Y."/>
            <person name="Donnelly M.J."/>
            <person name="Kadowaki T."/>
            <person name="McGarry J.W."/>
            <person name="Darby A.C."/>
            <person name="Makepeace B.L."/>
        </authorList>
    </citation>
    <scope>NUCLEOTIDE SEQUENCE [LARGE SCALE GENOMIC DNA]</scope>
    <source>
        <strain evidence="12">UoL-WK</strain>
    </source>
</reference>
<comment type="similarity">
    <text evidence="8">Belongs to the TOG/XMAP215 family.</text>
</comment>
<keyword evidence="3" id="KW-0132">Cell division</keyword>
<dbReference type="STRING" id="1965070.A0A3S3PRG3"/>